<comment type="subunit">
    <text evidence="6">Part of the 50S ribosomal subunit. Contacts protein L29, and trigger factor when it is bound to the ribosome.</text>
</comment>
<keyword evidence="8" id="KW-1185">Reference proteome</keyword>
<comment type="caution">
    <text evidence="7">The sequence shown here is derived from an EMBL/GenBank/DDBJ whole genome shotgun (WGS) entry which is preliminary data.</text>
</comment>
<dbReference type="OrthoDB" id="9793353at2"/>
<dbReference type="Gene3D" id="3.30.70.330">
    <property type="match status" value="1"/>
</dbReference>
<dbReference type="GO" id="GO:0003735">
    <property type="term" value="F:structural constituent of ribosome"/>
    <property type="evidence" value="ECO:0007669"/>
    <property type="project" value="InterPro"/>
</dbReference>
<dbReference type="NCBIfam" id="NF004363">
    <property type="entry name" value="PRK05738.2-4"/>
    <property type="match status" value="1"/>
</dbReference>
<comment type="function">
    <text evidence="6">One of the early assembly proteins it binds 23S rRNA. One of the proteins that surrounds the polypeptide exit tunnel on the outside of the ribosome. Forms the main docking site for trigger factor binding to the ribosome.</text>
</comment>
<dbReference type="RefSeq" id="WP_130154000.1">
    <property type="nucleotide sequence ID" value="NZ_SCFB01000005.1"/>
</dbReference>
<keyword evidence="4 6" id="KW-0689">Ribosomal protein</keyword>
<evidence type="ECO:0000256" key="4">
    <source>
        <dbReference type="ARBA" id="ARBA00022980"/>
    </source>
</evidence>
<keyword evidence="5 6" id="KW-0687">Ribonucleoprotein</keyword>
<dbReference type="GO" id="GO:0019843">
    <property type="term" value="F:rRNA binding"/>
    <property type="evidence" value="ECO:0007669"/>
    <property type="project" value="UniProtKB-UniRule"/>
</dbReference>
<dbReference type="HAMAP" id="MF_01369_B">
    <property type="entry name" value="Ribosomal_uL23_B"/>
    <property type="match status" value="1"/>
</dbReference>
<dbReference type="InterPro" id="IPR013025">
    <property type="entry name" value="Ribosomal_uL23-like"/>
</dbReference>
<name>A0A4Q7DJ39_9PROT</name>
<evidence type="ECO:0000256" key="5">
    <source>
        <dbReference type="ARBA" id="ARBA00023274"/>
    </source>
</evidence>
<dbReference type="InterPro" id="IPR012678">
    <property type="entry name" value="Ribosomal_uL23/eL15/eS24_sf"/>
</dbReference>
<accession>A0A4Q7DJ39</accession>
<dbReference type="SUPFAM" id="SSF54189">
    <property type="entry name" value="Ribosomal proteins S24e, L23 and L15e"/>
    <property type="match status" value="1"/>
</dbReference>
<reference evidence="7 8" key="1">
    <citation type="submission" date="2018-10" db="EMBL/GenBank/DDBJ databases">
        <title>An updated phylogeny of the Alphaproteobacteria reveals that the parasitic Rickettsiales and Holosporales have independent origins.</title>
        <authorList>
            <person name="Munoz-Gomez S.A."/>
            <person name="Hess S."/>
            <person name="Burger G."/>
            <person name="Lang B.F."/>
            <person name="Susko E."/>
            <person name="Slamovits C.H."/>
            <person name="Roger A.J."/>
        </authorList>
    </citation>
    <scope>NUCLEOTIDE SEQUENCE [LARGE SCALE GENOMIC DNA]</scope>
    <source>
        <strain evidence="7">HOLO01</strain>
    </source>
</reference>
<keyword evidence="3 6" id="KW-0694">RNA-binding</keyword>
<dbReference type="InterPro" id="IPR012677">
    <property type="entry name" value="Nucleotide-bd_a/b_plait_sf"/>
</dbReference>
<sequence>MKPMIKNTFRDYDVIRYPLLTEKSNMLTEKSQYFFAVALDATKTEIKQAVENLFKVKVVAVNTLIRKGKTRVFKGRKGVQNDLKKAMVSLAPGQKLDISSGV</sequence>
<comment type="similarity">
    <text evidence="1 6">Belongs to the universal ribosomal protein uL23 family.</text>
</comment>
<dbReference type="PANTHER" id="PTHR11620">
    <property type="entry name" value="60S RIBOSOMAL PROTEIN L23A"/>
    <property type="match status" value="1"/>
</dbReference>
<gene>
    <name evidence="6" type="primary">rplW</name>
    <name evidence="7" type="ORF">EQU50_04760</name>
</gene>
<evidence type="ECO:0000313" key="8">
    <source>
        <dbReference type="Proteomes" id="UP000293550"/>
    </source>
</evidence>
<dbReference type="NCBIfam" id="NF004359">
    <property type="entry name" value="PRK05738.1-3"/>
    <property type="match status" value="1"/>
</dbReference>
<protein>
    <recommendedName>
        <fullName evidence="6">Large ribosomal subunit protein uL23</fullName>
    </recommendedName>
</protein>
<dbReference type="Proteomes" id="UP000293550">
    <property type="component" value="Unassembled WGS sequence"/>
</dbReference>
<dbReference type="Pfam" id="PF00276">
    <property type="entry name" value="Ribosomal_L23"/>
    <property type="match status" value="1"/>
</dbReference>
<dbReference type="NCBIfam" id="NF004360">
    <property type="entry name" value="PRK05738.1-5"/>
    <property type="match status" value="1"/>
</dbReference>
<evidence type="ECO:0000313" key="7">
    <source>
        <dbReference type="EMBL" id="RZI46249.1"/>
    </source>
</evidence>
<proteinExistence type="inferred from homology"/>
<dbReference type="EMBL" id="SCFB01000005">
    <property type="protein sequence ID" value="RZI46249.1"/>
    <property type="molecule type" value="Genomic_DNA"/>
</dbReference>
<dbReference type="AlphaFoldDB" id="A0A4Q7DJ39"/>
<evidence type="ECO:0000256" key="2">
    <source>
        <dbReference type="ARBA" id="ARBA00022730"/>
    </source>
</evidence>
<dbReference type="GO" id="GO:1990904">
    <property type="term" value="C:ribonucleoprotein complex"/>
    <property type="evidence" value="ECO:0007669"/>
    <property type="project" value="UniProtKB-KW"/>
</dbReference>
<organism evidence="7 8">
    <name type="scientific">Candidatus Finniella inopinata</name>
    <dbReference type="NCBI Taxonomy" id="1696036"/>
    <lineage>
        <taxon>Bacteria</taxon>
        <taxon>Pseudomonadati</taxon>
        <taxon>Pseudomonadota</taxon>
        <taxon>Alphaproteobacteria</taxon>
        <taxon>Holosporales</taxon>
        <taxon>Candidatus Paracaedibacteraceae</taxon>
        <taxon>Candidatus Finniella</taxon>
    </lineage>
</organism>
<evidence type="ECO:0000256" key="1">
    <source>
        <dbReference type="ARBA" id="ARBA00006700"/>
    </source>
</evidence>
<evidence type="ECO:0000256" key="3">
    <source>
        <dbReference type="ARBA" id="ARBA00022884"/>
    </source>
</evidence>
<dbReference type="GO" id="GO:0005840">
    <property type="term" value="C:ribosome"/>
    <property type="evidence" value="ECO:0007669"/>
    <property type="project" value="UniProtKB-KW"/>
</dbReference>
<dbReference type="FunFam" id="3.30.70.330:FF:000001">
    <property type="entry name" value="50S ribosomal protein L23"/>
    <property type="match status" value="1"/>
</dbReference>
<evidence type="ECO:0000256" key="6">
    <source>
        <dbReference type="HAMAP-Rule" id="MF_01369"/>
    </source>
</evidence>
<dbReference type="GO" id="GO:0006412">
    <property type="term" value="P:translation"/>
    <property type="evidence" value="ECO:0007669"/>
    <property type="project" value="UniProtKB-UniRule"/>
</dbReference>
<keyword evidence="2 6" id="KW-0699">rRNA-binding</keyword>